<name>A0A4V3WMF7_CAMSN</name>
<keyword evidence="1" id="KW-1133">Transmembrane helix</keyword>
<gene>
    <name evidence="2" type="ORF">TEA_020864</name>
</gene>
<dbReference type="EMBL" id="SDRB02009280">
    <property type="protein sequence ID" value="THG08477.1"/>
    <property type="molecule type" value="Genomic_DNA"/>
</dbReference>
<reference evidence="2 3" key="1">
    <citation type="journal article" date="2018" name="Proc. Natl. Acad. Sci. U.S.A.">
        <title>Draft genome sequence of Camellia sinensis var. sinensis provides insights into the evolution of the tea genome and tea quality.</title>
        <authorList>
            <person name="Wei C."/>
            <person name="Yang H."/>
            <person name="Wang S."/>
            <person name="Zhao J."/>
            <person name="Liu C."/>
            <person name="Gao L."/>
            <person name="Xia E."/>
            <person name="Lu Y."/>
            <person name="Tai Y."/>
            <person name="She G."/>
            <person name="Sun J."/>
            <person name="Cao H."/>
            <person name="Tong W."/>
            <person name="Gao Q."/>
            <person name="Li Y."/>
            <person name="Deng W."/>
            <person name="Jiang X."/>
            <person name="Wang W."/>
            <person name="Chen Q."/>
            <person name="Zhang S."/>
            <person name="Li H."/>
            <person name="Wu J."/>
            <person name="Wang P."/>
            <person name="Li P."/>
            <person name="Shi C."/>
            <person name="Zheng F."/>
            <person name="Jian J."/>
            <person name="Huang B."/>
            <person name="Shan D."/>
            <person name="Shi M."/>
            <person name="Fang C."/>
            <person name="Yue Y."/>
            <person name="Li F."/>
            <person name="Li D."/>
            <person name="Wei S."/>
            <person name="Han B."/>
            <person name="Jiang C."/>
            <person name="Yin Y."/>
            <person name="Xia T."/>
            <person name="Zhang Z."/>
            <person name="Bennetzen J.L."/>
            <person name="Zhao S."/>
            <person name="Wan X."/>
        </authorList>
    </citation>
    <scope>NUCLEOTIDE SEQUENCE [LARGE SCALE GENOMIC DNA]</scope>
    <source>
        <strain evidence="3">cv. Shuchazao</strain>
        <tissue evidence="2">Leaf</tissue>
    </source>
</reference>
<feature type="transmembrane region" description="Helical" evidence="1">
    <location>
        <begin position="68"/>
        <end position="88"/>
    </location>
</feature>
<evidence type="ECO:0000256" key="1">
    <source>
        <dbReference type="SAM" id="Phobius"/>
    </source>
</evidence>
<feature type="transmembrane region" description="Helical" evidence="1">
    <location>
        <begin position="129"/>
        <end position="146"/>
    </location>
</feature>
<dbReference type="PANTHER" id="PTHR34115">
    <property type="entry name" value="PROTEIN, PUTATIVE-RELATED"/>
    <property type="match status" value="1"/>
</dbReference>
<dbReference type="PANTHER" id="PTHR34115:SF5">
    <property type="entry name" value="PROTEIN, PUTATIVE-RELATED"/>
    <property type="match status" value="1"/>
</dbReference>
<dbReference type="InterPro" id="IPR053258">
    <property type="entry name" value="Ca-permeable_cation_channel"/>
</dbReference>
<dbReference type="Proteomes" id="UP000306102">
    <property type="component" value="Unassembled WGS sequence"/>
</dbReference>
<proteinExistence type="predicted"/>
<sequence length="150" mass="16874">MAPQQGTQANLFGQINVTFLSMTHYYFSQGLHSSASCHAVLAFILPALHSFLQLNYQGNKDISPFNTHLTSVCVAIASFLLYCFAYNAELRFSENHCHQTYAFNVCRGMTCFGWLVVVSLASILFSNSLGPPLYFLYILFLAGELLRRRL</sequence>
<comment type="caution">
    <text evidence="2">The sequence shown here is derived from an EMBL/GenBank/DDBJ whole genome shotgun (WGS) entry which is preliminary data.</text>
</comment>
<evidence type="ECO:0000313" key="2">
    <source>
        <dbReference type="EMBL" id="THG08477.1"/>
    </source>
</evidence>
<keyword evidence="1" id="KW-0472">Membrane</keyword>
<evidence type="ECO:0000313" key="3">
    <source>
        <dbReference type="Proteomes" id="UP000306102"/>
    </source>
</evidence>
<keyword evidence="3" id="KW-1185">Reference proteome</keyword>
<protein>
    <submittedName>
        <fullName evidence="2">Uncharacterized protein</fullName>
    </submittedName>
</protein>
<dbReference type="AlphaFoldDB" id="A0A4V3WMF7"/>
<organism evidence="2 3">
    <name type="scientific">Camellia sinensis var. sinensis</name>
    <name type="common">China tea</name>
    <dbReference type="NCBI Taxonomy" id="542762"/>
    <lineage>
        <taxon>Eukaryota</taxon>
        <taxon>Viridiplantae</taxon>
        <taxon>Streptophyta</taxon>
        <taxon>Embryophyta</taxon>
        <taxon>Tracheophyta</taxon>
        <taxon>Spermatophyta</taxon>
        <taxon>Magnoliopsida</taxon>
        <taxon>eudicotyledons</taxon>
        <taxon>Gunneridae</taxon>
        <taxon>Pentapetalae</taxon>
        <taxon>asterids</taxon>
        <taxon>Ericales</taxon>
        <taxon>Theaceae</taxon>
        <taxon>Camellia</taxon>
    </lineage>
</organism>
<accession>A0A4V3WMF7</accession>
<keyword evidence="1" id="KW-0812">Transmembrane</keyword>
<feature type="transmembrane region" description="Helical" evidence="1">
    <location>
        <begin position="30"/>
        <end position="48"/>
    </location>
</feature>
<feature type="transmembrane region" description="Helical" evidence="1">
    <location>
        <begin position="100"/>
        <end position="123"/>
    </location>
</feature>